<evidence type="ECO:0000256" key="3">
    <source>
        <dbReference type="ARBA" id="ARBA00022525"/>
    </source>
</evidence>
<evidence type="ECO:0000256" key="5">
    <source>
        <dbReference type="SAM" id="MobiDB-lite"/>
    </source>
</evidence>
<dbReference type="PANTHER" id="PTHR11438">
    <property type="entry name" value="PROENKEPHALIN"/>
    <property type="match status" value="1"/>
</dbReference>
<dbReference type="Proteomes" id="UP000242638">
    <property type="component" value="Unassembled WGS sequence"/>
</dbReference>
<dbReference type="GO" id="GO:0043679">
    <property type="term" value="C:axon terminus"/>
    <property type="evidence" value="ECO:0007669"/>
    <property type="project" value="TreeGrafter"/>
</dbReference>
<dbReference type="PRINTS" id="PR01028">
    <property type="entry name" value="OPIOIDPRCRSR"/>
</dbReference>
<accession>A0A3P9NB32</accession>
<dbReference type="InterPro" id="IPR006024">
    <property type="entry name" value="Opioid_neupept"/>
</dbReference>
<dbReference type="STRING" id="8081.ENSPREP00000006743"/>
<comment type="subcellular location">
    <subcellularLocation>
        <location evidence="1">Secreted</location>
    </subcellularLocation>
</comment>
<feature type="region of interest" description="Disordered" evidence="5">
    <location>
        <begin position="36"/>
        <end position="128"/>
    </location>
</feature>
<dbReference type="GO" id="GO:0007218">
    <property type="term" value="P:neuropeptide signaling pathway"/>
    <property type="evidence" value="ECO:0007669"/>
    <property type="project" value="InterPro"/>
</dbReference>
<evidence type="ECO:0000256" key="4">
    <source>
        <dbReference type="ARBA" id="ARBA00023157"/>
    </source>
</evidence>
<reference evidence="7" key="1">
    <citation type="submission" date="2013-11" db="EMBL/GenBank/DDBJ databases">
        <title>The genomic landscape of the Guanapo guppy.</title>
        <authorList>
            <person name="Kuenstner A."/>
            <person name="Dreyer C."/>
        </authorList>
    </citation>
    <scope>NUCLEOTIDE SEQUENCE</scope>
    <source>
        <strain evidence="7">Guanapo</strain>
    </source>
</reference>
<feature type="compositionally biased region" description="Pro residues" evidence="5">
    <location>
        <begin position="41"/>
        <end position="56"/>
    </location>
</feature>
<reference evidence="6" key="2">
    <citation type="submission" date="2025-08" db="UniProtKB">
        <authorList>
            <consortium name="Ensembl"/>
        </authorList>
    </citation>
    <scope>IDENTIFICATION</scope>
    <source>
        <strain evidence="6">Guanapo</strain>
    </source>
</reference>
<evidence type="ECO:0000256" key="2">
    <source>
        <dbReference type="ARBA" id="ARBA00008543"/>
    </source>
</evidence>
<dbReference type="GO" id="GO:0030425">
    <property type="term" value="C:dendrite"/>
    <property type="evidence" value="ECO:0007669"/>
    <property type="project" value="TreeGrafter"/>
</dbReference>
<dbReference type="GO" id="GO:0031628">
    <property type="term" value="F:opioid receptor binding"/>
    <property type="evidence" value="ECO:0007669"/>
    <property type="project" value="TreeGrafter"/>
</dbReference>
<name>A0A3P9NB32_POERE</name>
<reference evidence="6" key="3">
    <citation type="submission" date="2025-09" db="UniProtKB">
        <authorList>
            <consortium name="Ensembl"/>
        </authorList>
    </citation>
    <scope>IDENTIFICATION</scope>
    <source>
        <strain evidence="6">Guanapo</strain>
    </source>
</reference>
<organism evidence="6 7">
    <name type="scientific">Poecilia reticulata</name>
    <name type="common">Guppy</name>
    <name type="synonym">Acanthophacelus reticulatus</name>
    <dbReference type="NCBI Taxonomy" id="8081"/>
    <lineage>
        <taxon>Eukaryota</taxon>
        <taxon>Metazoa</taxon>
        <taxon>Chordata</taxon>
        <taxon>Craniata</taxon>
        <taxon>Vertebrata</taxon>
        <taxon>Euteleostomi</taxon>
        <taxon>Actinopterygii</taxon>
        <taxon>Neopterygii</taxon>
        <taxon>Teleostei</taxon>
        <taxon>Neoteleostei</taxon>
        <taxon>Acanthomorphata</taxon>
        <taxon>Ovalentaria</taxon>
        <taxon>Atherinomorphae</taxon>
        <taxon>Cyprinodontiformes</taxon>
        <taxon>Poeciliidae</taxon>
        <taxon>Poeciliinae</taxon>
        <taxon>Poecilia</taxon>
    </lineage>
</organism>
<dbReference type="GO" id="GO:0005576">
    <property type="term" value="C:extracellular region"/>
    <property type="evidence" value="ECO:0007669"/>
    <property type="project" value="UniProtKB-SubCell"/>
</dbReference>
<keyword evidence="3" id="KW-0964">Secreted</keyword>
<comment type="similarity">
    <text evidence="2">Belongs to the opioid neuropeptide precursor family.</text>
</comment>
<dbReference type="AlphaFoldDB" id="A0A3P9NB32"/>
<feature type="compositionally biased region" description="Acidic residues" evidence="5">
    <location>
        <begin position="78"/>
        <end position="87"/>
    </location>
</feature>
<evidence type="ECO:0000313" key="6">
    <source>
        <dbReference type="Ensembl" id="ENSPREP00000006743.1"/>
    </source>
</evidence>
<dbReference type="GO" id="GO:0005886">
    <property type="term" value="C:plasma membrane"/>
    <property type="evidence" value="ECO:0007669"/>
    <property type="project" value="TreeGrafter"/>
</dbReference>
<evidence type="ECO:0000256" key="1">
    <source>
        <dbReference type="ARBA" id="ARBA00004613"/>
    </source>
</evidence>
<dbReference type="GO" id="GO:0043025">
    <property type="term" value="C:neuronal cell body"/>
    <property type="evidence" value="ECO:0007669"/>
    <property type="project" value="TreeGrafter"/>
</dbReference>
<sequence length="376" mass="41397">MLSHFYLSLPPFLNPSIFCHHTDFHSSLHAPSLPPTCITHSPPPPPTPPPSLPPPFQAASRSSLPHEKGGSSERGNEGEGEEEEDEGVGLYKSSCLHPPCSQRNHAETEARERKLRNLKGPPQSHTADGETMRTVVALLLLCLCDPGRSDCQTDCLSCSKILPKQLSFNTVVCLIGCKSSASPSSSWDICRKALSSSSPDGTVRRRSQEEADVLLPEEEEQMDGGLLLPISLQRFNHVTRALDLSDRGLVSQSSQLSSLYGSQDALSLANEYDEEEEAGQEEEDAAEAARQQDDPELSIAKRFGGFVKGRHGYRKLVSPGRSYQKRYGGFIGVRKSARKWNNQKRVSEFLKQYLGMSTRSTEFNSVSGELTQQNEV</sequence>
<dbReference type="Pfam" id="PF01160">
    <property type="entry name" value="Opiods_neuropep"/>
    <property type="match status" value="1"/>
</dbReference>
<dbReference type="Bgee" id="ENSPREG00000004662">
    <property type="expression patterns" value="Expressed in head"/>
</dbReference>
<feature type="compositionally biased region" description="Basic and acidic residues" evidence="5">
    <location>
        <begin position="64"/>
        <end position="77"/>
    </location>
</feature>
<keyword evidence="4" id="KW-1015">Disulfide bond</keyword>
<dbReference type="GeneTree" id="ENSGT00950000183149"/>
<keyword evidence="7" id="KW-1185">Reference proteome</keyword>
<dbReference type="OMA" id="TCITHSP"/>
<dbReference type="PANTHER" id="PTHR11438:SF2">
    <property type="entry name" value="PREPRONOCICEPTIN"/>
    <property type="match status" value="1"/>
</dbReference>
<proteinExistence type="inferred from homology"/>
<dbReference type="Ensembl" id="ENSPRET00000006832.1">
    <property type="protein sequence ID" value="ENSPREP00000006743.1"/>
    <property type="gene ID" value="ENSPREG00000004662.1"/>
</dbReference>
<evidence type="ECO:0000313" key="7">
    <source>
        <dbReference type="Proteomes" id="UP000242638"/>
    </source>
</evidence>
<dbReference type="GO" id="GO:0007268">
    <property type="term" value="P:chemical synaptic transmission"/>
    <property type="evidence" value="ECO:0007669"/>
    <property type="project" value="TreeGrafter"/>
</dbReference>
<dbReference type="GO" id="GO:0007600">
    <property type="term" value="P:sensory perception"/>
    <property type="evidence" value="ECO:0007669"/>
    <property type="project" value="TreeGrafter"/>
</dbReference>
<protein>
    <submittedName>
        <fullName evidence="6">Prepronociceptin</fullName>
    </submittedName>
</protein>